<dbReference type="InterPro" id="IPR027417">
    <property type="entry name" value="P-loop_NTPase"/>
</dbReference>
<dbReference type="InterPro" id="IPR003439">
    <property type="entry name" value="ABC_transporter-like_ATP-bd"/>
</dbReference>
<sequence length="354" mass="38221">MAAPSEADVLRAERLTFAYPRDARPTVRDVSFSLARGRTLAVLGYNESGKTTLMKLVLGQLRPRSGAIELRAPGGGAPAPAPVTAGAGARARVATQWVRSIQTALCGAAASAAVLGALVAAAVLLALSALAELGGRLIARPTRAAPVPTLRVGFITSEDSPGSALPPRTTIERLLCEKMPDAVPSAERSGRAAAYLRAGHFQMFDSNGKAWGSPEEYFRRKLTIGELSGGQKHLIYVLRELSARPQLLVCDELLCGLDLERKTRVLRLLKHQQREDGTAVLYLTVDFASARLVGDELAFMKEGAFLEGPAPAARLLDYPKTRDLKEYVDESLRQEAMARGQHLRAEFARLERDE</sequence>
<dbReference type="InterPro" id="IPR015854">
    <property type="entry name" value="ABC_transpr_LolD-like"/>
</dbReference>
<keyword evidence="1" id="KW-0547">Nucleotide-binding</keyword>
<gene>
    <name evidence="5" type="ORF">KFE25_003053</name>
</gene>
<dbReference type="PROSITE" id="PS50893">
    <property type="entry name" value="ABC_TRANSPORTER_2"/>
    <property type="match status" value="1"/>
</dbReference>
<keyword evidence="3" id="KW-1133">Transmembrane helix</keyword>
<dbReference type="PANTHER" id="PTHR24220">
    <property type="entry name" value="IMPORT ATP-BINDING PROTEIN"/>
    <property type="match status" value="1"/>
</dbReference>
<keyword evidence="6" id="KW-1185">Reference proteome</keyword>
<keyword evidence="2" id="KW-0067">ATP-binding</keyword>
<evidence type="ECO:0000256" key="3">
    <source>
        <dbReference type="SAM" id="Phobius"/>
    </source>
</evidence>
<dbReference type="GO" id="GO:0005524">
    <property type="term" value="F:ATP binding"/>
    <property type="evidence" value="ECO:0007669"/>
    <property type="project" value="UniProtKB-KW"/>
</dbReference>
<dbReference type="GO" id="GO:0005886">
    <property type="term" value="C:plasma membrane"/>
    <property type="evidence" value="ECO:0007669"/>
    <property type="project" value="TreeGrafter"/>
</dbReference>
<proteinExistence type="predicted"/>
<dbReference type="AlphaFoldDB" id="A0A8J5X8E6"/>
<accession>A0A8J5X8E6</accession>
<feature type="domain" description="ABC transporter" evidence="4">
    <location>
        <begin position="10"/>
        <end position="327"/>
    </location>
</feature>
<keyword evidence="3" id="KW-0472">Membrane</keyword>
<evidence type="ECO:0000256" key="1">
    <source>
        <dbReference type="ARBA" id="ARBA00022741"/>
    </source>
</evidence>
<reference evidence="5" key="1">
    <citation type="submission" date="2021-05" db="EMBL/GenBank/DDBJ databases">
        <title>The genome of the haptophyte Pavlova lutheri (Diacronema luteri, Pavlovales) - a model for lipid biosynthesis in eukaryotic algae.</title>
        <authorList>
            <person name="Hulatt C.J."/>
            <person name="Posewitz M.C."/>
        </authorList>
    </citation>
    <scope>NUCLEOTIDE SEQUENCE</scope>
    <source>
        <strain evidence="5">NIVA-4/92</strain>
    </source>
</reference>
<dbReference type="InterPro" id="IPR003593">
    <property type="entry name" value="AAA+_ATPase"/>
</dbReference>
<dbReference type="Gene3D" id="3.40.50.300">
    <property type="entry name" value="P-loop containing nucleotide triphosphate hydrolases"/>
    <property type="match status" value="1"/>
</dbReference>
<dbReference type="OMA" id="RILFMEG"/>
<dbReference type="SMART" id="SM00382">
    <property type="entry name" value="AAA"/>
    <property type="match status" value="1"/>
</dbReference>
<evidence type="ECO:0000313" key="6">
    <source>
        <dbReference type="Proteomes" id="UP000751190"/>
    </source>
</evidence>
<dbReference type="GO" id="GO:0016887">
    <property type="term" value="F:ATP hydrolysis activity"/>
    <property type="evidence" value="ECO:0007669"/>
    <property type="project" value="InterPro"/>
</dbReference>
<dbReference type="GO" id="GO:0022857">
    <property type="term" value="F:transmembrane transporter activity"/>
    <property type="evidence" value="ECO:0007669"/>
    <property type="project" value="TreeGrafter"/>
</dbReference>
<dbReference type="Proteomes" id="UP000751190">
    <property type="component" value="Unassembled WGS sequence"/>
</dbReference>
<dbReference type="Pfam" id="PF00005">
    <property type="entry name" value="ABC_tran"/>
    <property type="match status" value="1"/>
</dbReference>
<dbReference type="SUPFAM" id="SSF52540">
    <property type="entry name" value="P-loop containing nucleoside triphosphate hydrolases"/>
    <property type="match status" value="1"/>
</dbReference>
<keyword evidence="3" id="KW-0812">Transmembrane</keyword>
<organism evidence="5 6">
    <name type="scientific">Diacronema lutheri</name>
    <name type="common">Unicellular marine alga</name>
    <name type="synonym">Monochrysis lutheri</name>
    <dbReference type="NCBI Taxonomy" id="2081491"/>
    <lineage>
        <taxon>Eukaryota</taxon>
        <taxon>Haptista</taxon>
        <taxon>Haptophyta</taxon>
        <taxon>Pavlovophyceae</taxon>
        <taxon>Pavlovales</taxon>
        <taxon>Pavlovaceae</taxon>
        <taxon>Diacronema</taxon>
    </lineage>
</organism>
<evidence type="ECO:0000313" key="5">
    <source>
        <dbReference type="EMBL" id="KAG8458518.1"/>
    </source>
</evidence>
<evidence type="ECO:0000256" key="2">
    <source>
        <dbReference type="ARBA" id="ARBA00022840"/>
    </source>
</evidence>
<feature type="transmembrane region" description="Helical" evidence="3">
    <location>
        <begin position="108"/>
        <end position="131"/>
    </location>
</feature>
<protein>
    <recommendedName>
        <fullName evidence="4">ABC transporter domain-containing protein</fullName>
    </recommendedName>
</protein>
<comment type="caution">
    <text evidence="5">The sequence shown here is derived from an EMBL/GenBank/DDBJ whole genome shotgun (WGS) entry which is preliminary data.</text>
</comment>
<dbReference type="EMBL" id="JAGTXO010000050">
    <property type="protein sequence ID" value="KAG8458518.1"/>
    <property type="molecule type" value="Genomic_DNA"/>
</dbReference>
<name>A0A8J5X8E6_DIALT</name>
<dbReference type="OrthoDB" id="10268106at2759"/>
<evidence type="ECO:0000259" key="4">
    <source>
        <dbReference type="PROSITE" id="PS50893"/>
    </source>
</evidence>